<accession>A0A1F8F799</accession>
<dbReference type="AlphaFoldDB" id="A0A1F8F799"/>
<proteinExistence type="predicted"/>
<evidence type="ECO:0000256" key="1">
    <source>
        <dbReference type="SAM" id="Phobius"/>
    </source>
</evidence>
<evidence type="ECO:0000313" key="3">
    <source>
        <dbReference type="Proteomes" id="UP000177167"/>
    </source>
</evidence>
<dbReference type="InterPro" id="IPR021454">
    <property type="entry name" value="DUF3105"/>
</dbReference>
<gene>
    <name evidence="2" type="ORF">A3J46_06335</name>
</gene>
<keyword evidence="1" id="KW-0472">Membrane</keyword>
<dbReference type="EMBL" id="MGJP01000068">
    <property type="protein sequence ID" value="OGN08136.1"/>
    <property type="molecule type" value="Genomic_DNA"/>
</dbReference>
<keyword evidence="1" id="KW-0812">Transmembrane</keyword>
<feature type="transmembrane region" description="Helical" evidence="1">
    <location>
        <begin position="34"/>
        <end position="52"/>
    </location>
</feature>
<sequence length="210" mass="24458">MDQNLETKNEYLLKKEERKEIAKIEKRKRTMKSLVWWLAALAILVLFSWWIYDYFKTASTQDPTPGQYFEAQSRDHIAIGKNHPVYNSNPPTGGWHYDQPAQTGIYDTELLDEQLVHNLEHSHIWIAYRPDLSAEDVEMLANIAKDYGSKIVMTKRPANDSQIALTAWEHLLKMDNVDEALIRNFIDAYRGIAGPEKLPDFGFDDFRKNK</sequence>
<organism evidence="2 3">
    <name type="scientific">Candidatus Yanofskybacteria bacterium RIFCSPHIGHO2_02_FULL_41_11</name>
    <dbReference type="NCBI Taxonomy" id="1802675"/>
    <lineage>
        <taxon>Bacteria</taxon>
        <taxon>Candidatus Yanofskyibacteriota</taxon>
    </lineage>
</organism>
<dbReference type="Proteomes" id="UP000177167">
    <property type="component" value="Unassembled WGS sequence"/>
</dbReference>
<keyword evidence="1" id="KW-1133">Transmembrane helix</keyword>
<protein>
    <recommendedName>
        <fullName evidence="4">DUF3105 domain-containing protein</fullName>
    </recommendedName>
</protein>
<evidence type="ECO:0008006" key="4">
    <source>
        <dbReference type="Google" id="ProtNLM"/>
    </source>
</evidence>
<dbReference type="Pfam" id="PF11303">
    <property type="entry name" value="DUF3105"/>
    <property type="match status" value="1"/>
</dbReference>
<evidence type="ECO:0000313" key="2">
    <source>
        <dbReference type="EMBL" id="OGN08136.1"/>
    </source>
</evidence>
<name>A0A1F8F799_9BACT</name>
<comment type="caution">
    <text evidence="2">The sequence shown here is derived from an EMBL/GenBank/DDBJ whole genome shotgun (WGS) entry which is preliminary data.</text>
</comment>
<reference evidence="2 3" key="1">
    <citation type="journal article" date="2016" name="Nat. Commun.">
        <title>Thousands of microbial genomes shed light on interconnected biogeochemical processes in an aquifer system.</title>
        <authorList>
            <person name="Anantharaman K."/>
            <person name="Brown C.T."/>
            <person name="Hug L.A."/>
            <person name="Sharon I."/>
            <person name="Castelle C.J."/>
            <person name="Probst A.J."/>
            <person name="Thomas B.C."/>
            <person name="Singh A."/>
            <person name="Wilkins M.J."/>
            <person name="Karaoz U."/>
            <person name="Brodie E.L."/>
            <person name="Williams K.H."/>
            <person name="Hubbard S.S."/>
            <person name="Banfield J.F."/>
        </authorList>
    </citation>
    <scope>NUCLEOTIDE SEQUENCE [LARGE SCALE GENOMIC DNA]</scope>
</reference>